<evidence type="ECO:0000313" key="2">
    <source>
        <dbReference type="EMBL" id="GMT21075.1"/>
    </source>
</evidence>
<dbReference type="AlphaFoldDB" id="A0AAV5VST8"/>
<feature type="non-terminal residue" evidence="2">
    <location>
        <position position="604"/>
    </location>
</feature>
<evidence type="ECO:0000313" key="3">
    <source>
        <dbReference type="Proteomes" id="UP001432322"/>
    </source>
</evidence>
<organism evidence="2 3">
    <name type="scientific">Pristionchus fissidentatus</name>
    <dbReference type="NCBI Taxonomy" id="1538716"/>
    <lineage>
        <taxon>Eukaryota</taxon>
        <taxon>Metazoa</taxon>
        <taxon>Ecdysozoa</taxon>
        <taxon>Nematoda</taxon>
        <taxon>Chromadorea</taxon>
        <taxon>Rhabditida</taxon>
        <taxon>Rhabditina</taxon>
        <taxon>Diplogasteromorpha</taxon>
        <taxon>Diplogasteroidea</taxon>
        <taxon>Neodiplogasteridae</taxon>
        <taxon>Pristionchus</taxon>
    </lineage>
</organism>
<feature type="compositionally biased region" description="Basic and acidic residues" evidence="1">
    <location>
        <begin position="261"/>
        <end position="275"/>
    </location>
</feature>
<feature type="compositionally biased region" description="Gly residues" evidence="1">
    <location>
        <begin position="242"/>
        <end position="251"/>
    </location>
</feature>
<proteinExistence type="predicted"/>
<evidence type="ECO:0000256" key="1">
    <source>
        <dbReference type="SAM" id="MobiDB-lite"/>
    </source>
</evidence>
<feature type="region of interest" description="Disordered" evidence="1">
    <location>
        <begin position="237"/>
        <end position="278"/>
    </location>
</feature>
<dbReference type="Proteomes" id="UP001432322">
    <property type="component" value="Unassembled WGS sequence"/>
</dbReference>
<gene>
    <name evidence="2" type="ORF">PFISCL1PPCAC_12372</name>
</gene>
<comment type="caution">
    <text evidence="2">The sequence shown here is derived from an EMBL/GenBank/DDBJ whole genome shotgun (WGS) entry which is preliminary data.</text>
</comment>
<accession>A0AAV5VST8</accession>
<dbReference type="Gene3D" id="3.30.420.10">
    <property type="entry name" value="Ribonuclease H-like superfamily/Ribonuclease H"/>
    <property type="match status" value="1"/>
</dbReference>
<feature type="non-terminal residue" evidence="2">
    <location>
        <position position="1"/>
    </location>
</feature>
<dbReference type="InterPro" id="IPR036397">
    <property type="entry name" value="RNaseH_sf"/>
</dbReference>
<sequence>VFVHIFDSSSLFSMDEEDVEVVEEEAVIDDSNLLRYDDNFFGEVYEEFVADDGNVEEEEAGVGPLSLEDTVLIKIKPELQDANKKTFRVPAANISDELYVAFCDKVTNFDHAVERKLEPALDCLYHSGDWAMARNVPDTYLGVLDQVMVHLPTSKLLVKTSDRSRLFTECVAKHQNTRNPVASCLQDIQKLYTGLPPVGQLRDILMEELRKVFPLAPTAGSIAQPTNRKLLKRGAAWKRGGEGGGGRGGTVGRKKTVKTVVGKEEREGGEGREGEETVGAEKNVAPPVIEPIDDELYDELAEVIASGNKQVELLQLPQPFQALLAKGSLIADLVNHRTADLEEVIRAGWCIRERTTGRVVPRKGDVQRIWRRIHDRMMRSNSLTQIVAYVDAKFVGVTTLDQRRLARVEDVYKGSRVVFPPRPTVIGRRPMQYVQIDIIDPPYDEYQSEEAESALLIVDLHSQFAFCKPLIDPSTASHDLLRFTYESFLSFGPPEAYATASEKHAFALQSMMEDIERQFNVSIKCIGVAREHPCGKAISSESVRKVSGETSDFRWIDGLHTATLEWNQRPNKTFNHTFSPFEVMFGRRAWGGESRVPPWISREE</sequence>
<reference evidence="2" key="1">
    <citation type="submission" date="2023-10" db="EMBL/GenBank/DDBJ databases">
        <title>Genome assembly of Pristionchus species.</title>
        <authorList>
            <person name="Yoshida K."/>
            <person name="Sommer R.J."/>
        </authorList>
    </citation>
    <scope>NUCLEOTIDE SEQUENCE</scope>
    <source>
        <strain evidence="2">RS5133</strain>
    </source>
</reference>
<name>A0AAV5VST8_9BILA</name>
<dbReference type="EMBL" id="BTSY01000003">
    <property type="protein sequence ID" value="GMT21075.1"/>
    <property type="molecule type" value="Genomic_DNA"/>
</dbReference>
<dbReference type="GO" id="GO:0003676">
    <property type="term" value="F:nucleic acid binding"/>
    <property type="evidence" value="ECO:0007669"/>
    <property type="project" value="InterPro"/>
</dbReference>
<protein>
    <submittedName>
        <fullName evidence="2">Uncharacterized protein</fullName>
    </submittedName>
</protein>
<keyword evidence="3" id="KW-1185">Reference proteome</keyword>